<dbReference type="PANTHER" id="PTHR22298">
    <property type="entry name" value="ENDO-1,4-BETA-GLUCANASE"/>
    <property type="match status" value="1"/>
</dbReference>
<dbReference type="Gene3D" id="2.60.40.10">
    <property type="entry name" value="Immunoglobulins"/>
    <property type="match status" value="1"/>
</dbReference>
<evidence type="ECO:0000313" key="9">
    <source>
        <dbReference type="EMBL" id="MBB5350997.1"/>
    </source>
</evidence>
<dbReference type="SUPFAM" id="SSF48208">
    <property type="entry name" value="Six-hairpin glycosidases"/>
    <property type="match status" value="1"/>
</dbReference>
<organism evidence="9 10">
    <name type="scientific">Haloferula luteola</name>
    <dbReference type="NCBI Taxonomy" id="595692"/>
    <lineage>
        <taxon>Bacteria</taxon>
        <taxon>Pseudomonadati</taxon>
        <taxon>Verrucomicrobiota</taxon>
        <taxon>Verrucomicrobiia</taxon>
        <taxon>Verrucomicrobiales</taxon>
        <taxon>Verrucomicrobiaceae</taxon>
        <taxon>Haloferula</taxon>
    </lineage>
</organism>
<dbReference type="InterPro" id="IPR012341">
    <property type="entry name" value="6hp_glycosidase-like_sf"/>
</dbReference>
<evidence type="ECO:0000256" key="4">
    <source>
        <dbReference type="ARBA" id="ARBA00023295"/>
    </source>
</evidence>
<protein>
    <submittedName>
        <fullName evidence="9">Uncharacterized protein</fullName>
    </submittedName>
</protein>
<evidence type="ECO:0000259" key="8">
    <source>
        <dbReference type="Pfam" id="PF02927"/>
    </source>
</evidence>
<feature type="compositionally biased region" description="Gly residues" evidence="6">
    <location>
        <begin position="1095"/>
        <end position="1110"/>
    </location>
</feature>
<dbReference type="InterPro" id="IPR014756">
    <property type="entry name" value="Ig_E-set"/>
</dbReference>
<keyword evidence="3" id="KW-0119">Carbohydrate metabolism</keyword>
<feature type="domain" description="Cellulase Ig-like" evidence="8">
    <location>
        <begin position="166"/>
        <end position="259"/>
    </location>
</feature>
<dbReference type="Pfam" id="PF13385">
    <property type="entry name" value="Laminin_G_3"/>
    <property type="match status" value="2"/>
</dbReference>
<dbReference type="InterPro" id="IPR013320">
    <property type="entry name" value="ConA-like_dom_sf"/>
</dbReference>
<accession>A0A840UXX0</accession>
<evidence type="ECO:0000313" key="10">
    <source>
        <dbReference type="Proteomes" id="UP000557717"/>
    </source>
</evidence>
<dbReference type="InterPro" id="IPR013783">
    <property type="entry name" value="Ig-like_fold"/>
</dbReference>
<proteinExistence type="inferred from homology"/>
<evidence type="ECO:0000256" key="1">
    <source>
        <dbReference type="ARBA" id="ARBA00007072"/>
    </source>
</evidence>
<evidence type="ECO:0000256" key="2">
    <source>
        <dbReference type="ARBA" id="ARBA00022801"/>
    </source>
</evidence>
<dbReference type="EMBL" id="JACHFD010000004">
    <property type="protein sequence ID" value="MBB5350997.1"/>
    <property type="molecule type" value="Genomic_DNA"/>
</dbReference>
<dbReference type="Gene3D" id="1.50.10.10">
    <property type="match status" value="1"/>
</dbReference>
<evidence type="ECO:0000256" key="3">
    <source>
        <dbReference type="ARBA" id="ARBA00023277"/>
    </source>
</evidence>
<feature type="domain" description="Glycoside hydrolase family 9" evidence="7">
    <location>
        <begin position="283"/>
        <end position="700"/>
    </location>
</feature>
<dbReference type="Pfam" id="PF02927">
    <property type="entry name" value="CelD_N"/>
    <property type="match status" value="1"/>
</dbReference>
<feature type="region of interest" description="Disordered" evidence="6">
    <location>
        <begin position="1085"/>
        <end position="1110"/>
    </location>
</feature>
<evidence type="ECO:0000259" key="7">
    <source>
        <dbReference type="Pfam" id="PF00759"/>
    </source>
</evidence>
<keyword evidence="4" id="KW-0326">Glycosidase</keyword>
<dbReference type="Gene3D" id="2.60.120.200">
    <property type="match status" value="3"/>
</dbReference>
<dbReference type="InterPro" id="IPR001701">
    <property type="entry name" value="Glyco_hydro_9"/>
</dbReference>
<keyword evidence="5" id="KW-0624">Polysaccharide degradation</keyword>
<dbReference type="SUPFAM" id="SSF49899">
    <property type="entry name" value="Concanavalin A-like lectins/glucanases"/>
    <property type="match status" value="3"/>
</dbReference>
<dbReference type="InterPro" id="IPR008928">
    <property type="entry name" value="6-hairpin_glycosidase_sf"/>
</dbReference>
<evidence type="ECO:0000256" key="5">
    <source>
        <dbReference type="ARBA" id="ARBA00023326"/>
    </source>
</evidence>
<dbReference type="InterPro" id="IPR004197">
    <property type="entry name" value="Cellulase_Ig-like"/>
</dbReference>
<dbReference type="SUPFAM" id="SSF81296">
    <property type="entry name" value="E set domains"/>
    <property type="match status" value="1"/>
</dbReference>
<comment type="similarity">
    <text evidence="1">Belongs to the glycosyl hydrolase 9 (cellulase E) family.</text>
</comment>
<dbReference type="GO" id="GO:0000272">
    <property type="term" value="P:polysaccharide catabolic process"/>
    <property type="evidence" value="ECO:0007669"/>
    <property type="project" value="UniProtKB-KW"/>
</dbReference>
<comment type="caution">
    <text evidence="9">The sequence shown here is derived from an EMBL/GenBank/DDBJ whole genome shotgun (WGS) entry which is preliminary data.</text>
</comment>
<reference evidence="9 10" key="1">
    <citation type="submission" date="2020-08" db="EMBL/GenBank/DDBJ databases">
        <title>Genomic Encyclopedia of Type Strains, Phase IV (KMG-IV): sequencing the most valuable type-strain genomes for metagenomic binning, comparative biology and taxonomic classification.</title>
        <authorList>
            <person name="Goeker M."/>
        </authorList>
    </citation>
    <scope>NUCLEOTIDE SEQUENCE [LARGE SCALE GENOMIC DNA]</scope>
    <source>
        <strain evidence="9 10">YC6886</strain>
    </source>
</reference>
<evidence type="ECO:0000256" key="6">
    <source>
        <dbReference type="SAM" id="MobiDB-lite"/>
    </source>
</evidence>
<dbReference type="Proteomes" id="UP000557717">
    <property type="component" value="Unassembled WGS sequence"/>
</dbReference>
<sequence>MHWARIHRVIARGAMIGLGVGGFQVSLAGDFDRLEGVRGEMPEVGESAARWLTPQILELGRITTSDTNGSVDAWDFVEGGNFVAPEANSCVVEVDGQSVSCSITGFRRRVLYAPLGETDLRVENRLYLTLSSAASDGAEVKVTTDGWEGESSIAEYAAVFDGDRRSPAVHVNQEGYETVGPKQAMVGYYLGSGGEMAVAATSFSVVDEASGLVVFSGPLTLRQDVGYTYSPPPYQQVWQADFSSWETPGEYRLKVEGLGVSLPFRIADNMLLGFARTYAQGLYNQRCGHAVELPFSRHPHAACHTALAGVPTSGAEFDDTWGFIAQGSADSAQVAPQMVSPETQLYPILRSGPIDVSGGHHDAGDYSKYTINSAQLIHHLAFIVDAAPAAGALDNLGIPESGDGKSDLLQEAKIEADFLAKMQDDDGGFFFLVYPKHRKYEDDVLPEDGDEQVVWPKNTASTAAAVGALADLGSSPLFQQQFPSEAALYLQKAAAGWQFLLEAIEEHGLEGSYQKITHYGHIFGHDDELAWAASAMFAATGNPVCLQKLKEWYDPTSTDVRRWGWWALFEGYGCATRDYLFAQRVGKRSAGEMDAAYLADQEALQMDTGTWLTTLSGQGAYGSCLDPYSKQQSTAGWFFCSERAFEITVTDLLVADPAHRTAVVGNANYEMGCNPVNVSYVTGSGWRRQREIVHQYAQNDDRVLPPSGIPLGNIQTGFSWVARYGSVLGSLSYPGDGLSTGKYPFYDRWGDAFNSTTEFVIAQQGRGLASLARWGAQSPGAATPWTSATPEILLPGDYVSAGDAVTAEVSCPGMDLSAARVTWEWGGVDPWIGGSEFTFTPHRVARHRIEAEVVMPDGRRFSAARWFGVKGASGGAPWEVAADTIALYHFDDDFTDATAHGFDLTAQGDVERVEHAAGWMAEPSGRAVRFHGMGDQLTAVIPASYITPENAPTPLVLEAWICPLSYEAYGQGSSPLMALVRSWNSKFGALQDIWVQPAAPFLITDGLTLVSGSAWEAAVRPGEWQHLRICRTAAGEYEAQLDGVTVGSGQSTAGPFGPSGEWTLTLGNFNGYLDEVRITGDATVLPPEEEEPEDGGGPGPGSGSGGTGGGANADVIPFAVPLMTDADTVALYHFDGDFQDASGQGYDLVAAGGATRVASFDANGLPAGERLRLSAYGDSLSVTFPDSQIAPGSVSQPLTLETWIYPRAYKVYGNGTNGNFSLKQNWDSSLAISEDKWLQPAVPSVSAGSTTLLPQGSWESLVSLETWHHLMLTRDETGVVTFWVDGEAVASAYAPINYGRTTDWTFRIADIDADFDEVRISRVVRTPPAPDGFEVDAETIALYHFNGNFEDSGPNGLHLTSQGGANRAADNLGWMTQPVGEAARFGLVGDQLMVTIPDALLSPGNAPPELTLEAWIYPRAYKAYGVATSSIFRLEQNWDSSLGVMQDKWLLPDRPKVMVGSHTALAHDQWDAAVMMGQWQHLKITHNAQSQVDVWVDGVLISSQSAPFAYSRTNDWTFVIGNIDADFDEVRISQGIR</sequence>
<name>A0A840UXX0_9BACT</name>
<keyword evidence="2" id="KW-0378">Hydrolase</keyword>
<dbReference type="CDD" id="cd02850">
    <property type="entry name" value="E_set_Cellulase_N"/>
    <property type="match status" value="1"/>
</dbReference>
<gene>
    <name evidence="9" type="ORF">HNR46_001231</name>
</gene>
<dbReference type="Pfam" id="PF00759">
    <property type="entry name" value="Glyco_hydro_9"/>
    <property type="match status" value="1"/>
</dbReference>
<keyword evidence="10" id="KW-1185">Reference proteome</keyword>
<dbReference type="GO" id="GO:0008810">
    <property type="term" value="F:cellulase activity"/>
    <property type="evidence" value="ECO:0007669"/>
    <property type="project" value="InterPro"/>
</dbReference>